<gene>
    <name evidence="7" type="ORF">HMPREF9470_03439</name>
</gene>
<dbReference type="Proteomes" id="UP000037392">
    <property type="component" value="Unassembled WGS sequence"/>
</dbReference>
<dbReference type="Pfam" id="PF13407">
    <property type="entry name" value="Peripla_BP_4"/>
    <property type="match status" value="1"/>
</dbReference>
<dbReference type="CDD" id="cd01536">
    <property type="entry name" value="PBP1_ABC_sugar_binding-like"/>
    <property type="match status" value="1"/>
</dbReference>
<evidence type="ECO:0000313" key="8">
    <source>
        <dbReference type="Proteomes" id="UP000037392"/>
    </source>
</evidence>
<evidence type="ECO:0000256" key="1">
    <source>
        <dbReference type="ARBA" id="ARBA00004196"/>
    </source>
</evidence>
<evidence type="ECO:0000313" key="7">
    <source>
        <dbReference type="EMBL" id="KMW17958.1"/>
    </source>
</evidence>
<dbReference type="PATRIC" id="fig|742734.4.peg.3688"/>
<name>A0A0J9BYW8_9FIRM</name>
<dbReference type="GO" id="GO:0030313">
    <property type="term" value="C:cell envelope"/>
    <property type="evidence" value="ECO:0007669"/>
    <property type="project" value="UniProtKB-SubCell"/>
</dbReference>
<dbReference type="GeneID" id="93165544"/>
<dbReference type="InterPro" id="IPR025997">
    <property type="entry name" value="SBP_2_dom"/>
</dbReference>
<dbReference type="SUPFAM" id="SSF53822">
    <property type="entry name" value="Periplasmic binding protein-like I"/>
    <property type="match status" value="1"/>
</dbReference>
<dbReference type="RefSeq" id="WP_048930300.1">
    <property type="nucleotide sequence ID" value="NZ_KQ235879.1"/>
</dbReference>
<feature type="region of interest" description="Disordered" evidence="4">
    <location>
        <begin position="40"/>
        <end position="59"/>
    </location>
</feature>
<dbReference type="PANTHER" id="PTHR46847">
    <property type="entry name" value="D-ALLOSE-BINDING PERIPLASMIC PROTEIN-RELATED"/>
    <property type="match status" value="1"/>
</dbReference>
<comment type="similarity">
    <text evidence="2">Belongs to the bacterial solute-binding protein 2 family.</text>
</comment>
<protein>
    <recommendedName>
        <fullName evidence="6">Periplasmic binding protein domain-containing protein</fullName>
    </recommendedName>
</protein>
<accession>A0A0J9BYW8</accession>
<reference evidence="7 8" key="1">
    <citation type="submission" date="2011-04" db="EMBL/GenBank/DDBJ databases">
        <title>The Genome Sequence of Clostridium citroniae WAL-19142.</title>
        <authorList>
            <consortium name="The Broad Institute Genome Sequencing Platform"/>
            <person name="Earl A."/>
            <person name="Ward D."/>
            <person name="Feldgarden M."/>
            <person name="Gevers D."/>
            <person name="Warren Y.A."/>
            <person name="Tyrrell K.L."/>
            <person name="Citron D.M."/>
            <person name="Goldstein E.J."/>
            <person name="Daigneault M."/>
            <person name="Allen-Vercoe E."/>
            <person name="Young S.K."/>
            <person name="Zeng Q."/>
            <person name="Gargeya S."/>
            <person name="Fitzgerald M."/>
            <person name="Haas B."/>
            <person name="Abouelleil A."/>
            <person name="Alvarado L."/>
            <person name="Arachchi H.M."/>
            <person name="Berlin A."/>
            <person name="Brown A."/>
            <person name="Chapman S.B."/>
            <person name="Chen Z."/>
            <person name="Dunbar C."/>
            <person name="Freedman E."/>
            <person name="Gearin G."/>
            <person name="Gellesch M."/>
            <person name="Goldberg J."/>
            <person name="Griggs A."/>
            <person name="Gujja S."/>
            <person name="Heilman E.R."/>
            <person name="Heiman D."/>
            <person name="Howarth C."/>
            <person name="Larson L."/>
            <person name="Lui A."/>
            <person name="MacDonald P.J."/>
            <person name="Mehta T."/>
            <person name="Montmayeur A."/>
            <person name="Murphy C."/>
            <person name="Neiman D."/>
            <person name="Pearson M."/>
            <person name="Priest M."/>
            <person name="Roberts A."/>
            <person name="Saif S."/>
            <person name="Shea T."/>
            <person name="Shenoy N."/>
            <person name="Sisk P."/>
            <person name="Stolte C."/>
            <person name="Sykes S."/>
            <person name="White J."/>
            <person name="Yandava C."/>
            <person name="Wortman J."/>
            <person name="Nusbaum C."/>
            <person name="Birren B."/>
        </authorList>
    </citation>
    <scope>NUCLEOTIDE SEQUENCE [LARGE SCALE GENOMIC DNA]</scope>
    <source>
        <strain evidence="7 8">WAL-19142</strain>
    </source>
</reference>
<dbReference type="GO" id="GO:0030246">
    <property type="term" value="F:carbohydrate binding"/>
    <property type="evidence" value="ECO:0007669"/>
    <property type="project" value="UniProtKB-ARBA"/>
</dbReference>
<dbReference type="PANTHER" id="PTHR46847:SF1">
    <property type="entry name" value="D-ALLOSE-BINDING PERIPLASMIC PROTEIN-RELATED"/>
    <property type="match status" value="1"/>
</dbReference>
<evidence type="ECO:0000256" key="5">
    <source>
        <dbReference type="SAM" id="SignalP"/>
    </source>
</evidence>
<feature type="chain" id="PRO_5038980856" description="Periplasmic binding protein domain-containing protein" evidence="5">
    <location>
        <begin position="22"/>
        <end position="490"/>
    </location>
</feature>
<dbReference type="Gene3D" id="3.40.50.2300">
    <property type="match status" value="2"/>
</dbReference>
<dbReference type="AlphaFoldDB" id="A0A0J9BYW8"/>
<dbReference type="InterPro" id="IPR028082">
    <property type="entry name" value="Peripla_BP_I"/>
</dbReference>
<proteinExistence type="inferred from homology"/>
<feature type="signal peptide" evidence="5">
    <location>
        <begin position="1"/>
        <end position="21"/>
    </location>
</feature>
<evidence type="ECO:0000259" key="6">
    <source>
        <dbReference type="Pfam" id="PF13407"/>
    </source>
</evidence>
<evidence type="ECO:0000256" key="2">
    <source>
        <dbReference type="ARBA" id="ARBA00007639"/>
    </source>
</evidence>
<dbReference type="EMBL" id="ADLK01000025">
    <property type="protein sequence ID" value="KMW17958.1"/>
    <property type="molecule type" value="Genomic_DNA"/>
</dbReference>
<organism evidence="7 8">
    <name type="scientific">[Clostridium] citroniae WAL-19142</name>
    <dbReference type="NCBI Taxonomy" id="742734"/>
    <lineage>
        <taxon>Bacteria</taxon>
        <taxon>Bacillati</taxon>
        <taxon>Bacillota</taxon>
        <taxon>Clostridia</taxon>
        <taxon>Lachnospirales</taxon>
        <taxon>Lachnospiraceae</taxon>
        <taxon>Enterocloster</taxon>
    </lineage>
</organism>
<dbReference type="PROSITE" id="PS51257">
    <property type="entry name" value="PROKAR_LIPOPROTEIN"/>
    <property type="match status" value="1"/>
</dbReference>
<evidence type="ECO:0000256" key="4">
    <source>
        <dbReference type="SAM" id="MobiDB-lite"/>
    </source>
</evidence>
<evidence type="ECO:0000256" key="3">
    <source>
        <dbReference type="ARBA" id="ARBA00022729"/>
    </source>
</evidence>
<keyword evidence="3 5" id="KW-0732">Signal</keyword>
<sequence>MKKHMTLFLAVSMAFSIFTSGCSIEESSNTGNGTDAVVKEETAKEEASQPSGSNKETGEVSLVDQLVSECSALSGMEAYDFFTTLADRGLSQGDIIDFFVKLPISQANKEVYDLYMSDALDVYAESAPDGVVYGDYFWTMGDGTEITGPYSGNTNLKMAYTNYMPMDEGPIGDSSKTYKVGVVAISAIDSWMGNLYDSIQYEASRHENLELVWMDYGLDSDGCSDAIDMLIAQNVDAILLWPRTEAATAAPAQKAVEAGIPVITVDRLCGYPEIDGVISGNFPANGAQCGAYLVWQLAKESGGKSVEGNIVLLRKAAGVTADTLRCGYFLKVISYFPDIHILESYFDNDDTEQSLINAQNALQLYDDIDAFFCEGLTQTPVAIEAVNSAGRWESRKDGKKIIMLTIDDTKESFNFIDQGLVEVNCPYTPLIGDIGVRYICKMLEGETLPKDIAIPNIPMVTAGGDVVFGLKTMTSKDWYQYASGPDYVAK</sequence>
<feature type="domain" description="Periplasmic binding protein" evidence="6">
    <location>
        <begin position="181"/>
        <end position="446"/>
    </location>
</feature>
<comment type="caution">
    <text evidence="7">The sequence shown here is derived from an EMBL/GenBank/DDBJ whole genome shotgun (WGS) entry which is preliminary data.</text>
</comment>
<dbReference type="OrthoDB" id="1957427at2"/>
<comment type="subcellular location">
    <subcellularLocation>
        <location evidence="1">Cell envelope</location>
    </subcellularLocation>
</comment>